<keyword evidence="3" id="KW-0378">Hydrolase</keyword>
<dbReference type="InterPro" id="IPR029058">
    <property type="entry name" value="AB_hydrolase_fold"/>
</dbReference>
<dbReference type="Proteomes" id="UP000063919">
    <property type="component" value="Chromosome"/>
</dbReference>
<dbReference type="STRING" id="362837.SCANT_v1c06320"/>
<sequence length="331" mass="39166">MNYKKSLKKLKKYHYNWLNITLMIILFPIVIILSILCSIMFVPYLFKYTRKGKYKGIEFNTYEHLLYDLEVKKINNFNIKKEQIREFKIGATSEEISALIVKHKNSKKWVIGLHGFKRNKYMGLRGVFHLYEQGYNIICFDAFAHGSTYGKYSDFGLTNAKVLNEVITWVKNSFEVEEIGVFGTSMGATSAMFFANKYYEKNKIDWLIADCPFTQAVPQIRFFLQKYMIIPWWLMSLGINRNFRKYAKMNIKDVNLLKQDNIINDLKILFIHGKKDDFILYDNSVVLYHLKNWVEKVKLSQIKLYENAKHSSSMHKNLDDYIDTTIKFISN</sequence>
<evidence type="ECO:0000313" key="4">
    <source>
        <dbReference type="Proteomes" id="UP000063919"/>
    </source>
</evidence>
<dbReference type="KEGG" id="scj:SCANT_v1c06320"/>
<accession>A0A0M3SJD0</accession>
<keyword evidence="1" id="KW-1133">Transmembrane helix</keyword>
<dbReference type="Gene3D" id="3.40.50.1820">
    <property type="entry name" value="alpha/beta hydrolase"/>
    <property type="match status" value="1"/>
</dbReference>
<keyword evidence="1" id="KW-0472">Membrane</keyword>
<evidence type="ECO:0000256" key="1">
    <source>
        <dbReference type="SAM" id="Phobius"/>
    </source>
</evidence>
<dbReference type="PANTHER" id="PTHR43358">
    <property type="entry name" value="ALPHA/BETA-HYDROLASE"/>
    <property type="match status" value="1"/>
</dbReference>
<organism evidence="3 4">
    <name type="scientific">Spiroplasma cantharicola</name>
    <dbReference type="NCBI Taxonomy" id="362837"/>
    <lineage>
        <taxon>Bacteria</taxon>
        <taxon>Bacillati</taxon>
        <taxon>Mycoplasmatota</taxon>
        <taxon>Mollicutes</taxon>
        <taxon>Entomoplasmatales</taxon>
        <taxon>Spiroplasmataceae</taxon>
        <taxon>Spiroplasma</taxon>
    </lineage>
</organism>
<protein>
    <submittedName>
        <fullName evidence="3">Hydrolase</fullName>
    </submittedName>
</protein>
<feature type="transmembrane region" description="Helical" evidence="1">
    <location>
        <begin position="20"/>
        <end position="46"/>
    </location>
</feature>
<dbReference type="SUPFAM" id="SSF53474">
    <property type="entry name" value="alpha/beta-Hydrolases"/>
    <property type="match status" value="1"/>
</dbReference>
<dbReference type="GO" id="GO:0016787">
    <property type="term" value="F:hydrolase activity"/>
    <property type="evidence" value="ECO:0007669"/>
    <property type="project" value="UniProtKB-KW"/>
</dbReference>
<proteinExistence type="predicted"/>
<reference evidence="3 4" key="1">
    <citation type="journal article" date="2015" name="Genome Announc.">
        <title>Complete Genome Sequence of Spiroplasma cantharicola CC-1T (DSM 21588), a Bacterium Isolated from Soldier Beetle (Cantharis carolinus).</title>
        <authorList>
            <person name="Lo W.S."/>
            <person name="Liu P.Y."/>
            <person name="Kuo C.H."/>
        </authorList>
    </citation>
    <scope>NUCLEOTIDE SEQUENCE [LARGE SCALE GENOMIC DNA]</scope>
    <source>
        <strain evidence="3 4">CC-1</strain>
    </source>
</reference>
<dbReference type="InterPro" id="IPR000073">
    <property type="entry name" value="AB_hydrolase_1"/>
</dbReference>
<dbReference type="RefSeq" id="WP_235443281.1">
    <property type="nucleotide sequence ID" value="NZ_CP012622.1"/>
</dbReference>
<evidence type="ECO:0000313" key="3">
    <source>
        <dbReference type="EMBL" id="ALD66538.1"/>
    </source>
</evidence>
<gene>
    <name evidence="3" type="ORF">SCANT_v1c06320</name>
</gene>
<keyword evidence="4" id="KW-1185">Reference proteome</keyword>
<dbReference type="Pfam" id="PF00561">
    <property type="entry name" value="Abhydrolase_1"/>
    <property type="match status" value="1"/>
</dbReference>
<keyword evidence="1" id="KW-0812">Transmembrane</keyword>
<evidence type="ECO:0000259" key="2">
    <source>
        <dbReference type="Pfam" id="PF00561"/>
    </source>
</evidence>
<dbReference type="AlphaFoldDB" id="A0A0M3SJD0"/>
<feature type="domain" description="AB hydrolase-1" evidence="2">
    <location>
        <begin position="109"/>
        <end position="228"/>
    </location>
</feature>
<dbReference type="EMBL" id="CP012622">
    <property type="protein sequence ID" value="ALD66538.1"/>
    <property type="molecule type" value="Genomic_DNA"/>
</dbReference>
<dbReference type="PATRIC" id="fig|362837.3.peg.646"/>
<dbReference type="InterPro" id="IPR052920">
    <property type="entry name" value="DNA-binding_regulatory"/>
</dbReference>
<name>A0A0M3SJD0_9MOLU</name>
<dbReference type="PANTHER" id="PTHR43358:SF4">
    <property type="entry name" value="ALPHA_BETA HYDROLASE FOLD-1 DOMAIN-CONTAINING PROTEIN"/>
    <property type="match status" value="1"/>
</dbReference>